<feature type="domain" description="NADH:flavin oxidoreductase/NADH oxidase N-terminal" evidence="6">
    <location>
        <begin position="12"/>
        <end position="373"/>
    </location>
</feature>
<dbReference type="InterPro" id="IPR051799">
    <property type="entry name" value="NADH_flavin_oxidoreductase"/>
</dbReference>
<reference evidence="7 8" key="1">
    <citation type="journal article" date="2019" name="Nat. Ecol. Evol.">
        <title>Megaphylogeny resolves global patterns of mushroom evolution.</title>
        <authorList>
            <person name="Varga T."/>
            <person name="Krizsan K."/>
            <person name="Foldi C."/>
            <person name="Dima B."/>
            <person name="Sanchez-Garcia M."/>
            <person name="Sanchez-Ramirez S."/>
            <person name="Szollosi G.J."/>
            <person name="Szarkandi J.G."/>
            <person name="Papp V."/>
            <person name="Albert L."/>
            <person name="Andreopoulos W."/>
            <person name="Angelini C."/>
            <person name="Antonin V."/>
            <person name="Barry K.W."/>
            <person name="Bougher N.L."/>
            <person name="Buchanan P."/>
            <person name="Buyck B."/>
            <person name="Bense V."/>
            <person name="Catcheside P."/>
            <person name="Chovatia M."/>
            <person name="Cooper J."/>
            <person name="Damon W."/>
            <person name="Desjardin D."/>
            <person name="Finy P."/>
            <person name="Geml J."/>
            <person name="Haridas S."/>
            <person name="Hughes K."/>
            <person name="Justo A."/>
            <person name="Karasinski D."/>
            <person name="Kautmanova I."/>
            <person name="Kiss B."/>
            <person name="Kocsube S."/>
            <person name="Kotiranta H."/>
            <person name="LaButti K.M."/>
            <person name="Lechner B.E."/>
            <person name="Liimatainen K."/>
            <person name="Lipzen A."/>
            <person name="Lukacs Z."/>
            <person name="Mihaltcheva S."/>
            <person name="Morgado L.N."/>
            <person name="Niskanen T."/>
            <person name="Noordeloos M.E."/>
            <person name="Ohm R.A."/>
            <person name="Ortiz-Santana B."/>
            <person name="Ovrebo C."/>
            <person name="Racz N."/>
            <person name="Riley R."/>
            <person name="Savchenko A."/>
            <person name="Shiryaev A."/>
            <person name="Soop K."/>
            <person name="Spirin V."/>
            <person name="Szebenyi C."/>
            <person name="Tomsovsky M."/>
            <person name="Tulloss R.E."/>
            <person name="Uehling J."/>
            <person name="Grigoriev I.V."/>
            <person name="Vagvolgyi C."/>
            <person name="Papp T."/>
            <person name="Martin F.M."/>
            <person name="Miettinen O."/>
            <person name="Hibbett D.S."/>
            <person name="Nagy L.G."/>
        </authorList>
    </citation>
    <scope>NUCLEOTIDE SEQUENCE [LARGE SCALE GENOMIC DNA]</scope>
    <source>
        <strain evidence="7 8">CBS 121175</strain>
    </source>
</reference>
<dbReference type="PANTHER" id="PTHR43656">
    <property type="entry name" value="BINDING OXIDOREDUCTASE, PUTATIVE (AFU_ORTHOLOGUE AFUA_2G08260)-RELATED"/>
    <property type="match status" value="1"/>
</dbReference>
<dbReference type="InterPro" id="IPR013785">
    <property type="entry name" value="Aldolase_TIM"/>
</dbReference>
<name>A0A5C3L352_COPMA</name>
<gene>
    <name evidence="7" type="ORF">FA15DRAFT_653685</name>
</gene>
<evidence type="ECO:0000256" key="5">
    <source>
        <dbReference type="SAM" id="Phobius"/>
    </source>
</evidence>
<evidence type="ECO:0000256" key="1">
    <source>
        <dbReference type="ARBA" id="ARBA00005979"/>
    </source>
</evidence>
<keyword evidence="2" id="KW-0285">Flavoprotein</keyword>
<dbReference type="SUPFAM" id="SSF51395">
    <property type="entry name" value="FMN-linked oxidoreductases"/>
    <property type="match status" value="1"/>
</dbReference>
<proteinExistence type="inferred from homology"/>
<comment type="similarity">
    <text evidence="1">Belongs to the NADH:flavin oxidoreductase/NADH oxidase family.</text>
</comment>
<dbReference type="Gene3D" id="3.20.20.70">
    <property type="entry name" value="Aldolase class I"/>
    <property type="match status" value="1"/>
</dbReference>
<keyword evidence="5" id="KW-0812">Transmembrane</keyword>
<feature type="transmembrane region" description="Helical" evidence="5">
    <location>
        <begin position="478"/>
        <end position="500"/>
    </location>
</feature>
<evidence type="ECO:0000259" key="6">
    <source>
        <dbReference type="Pfam" id="PF00724"/>
    </source>
</evidence>
<dbReference type="EMBL" id="ML210165">
    <property type="protein sequence ID" value="TFK27424.1"/>
    <property type="molecule type" value="Genomic_DNA"/>
</dbReference>
<keyword evidence="5" id="KW-1133">Transmembrane helix</keyword>
<organism evidence="7 8">
    <name type="scientific">Coprinopsis marcescibilis</name>
    <name type="common">Agaric fungus</name>
    <name type="synonym">Psathyrella marcescibilis</name>
    <dbReference type="NCBI Taxonomy" id="230819"/>
    <lineage>
        <taxon>Eukaryota</taxon>
        <taxon>Fungi</taxon>
        <taxon>Dikarya</taxon>
        <taxon>Basidiomycota</taxon>
        <taxon>Agaricomycotina</taxon>
        <taxon>Agaricomycetes</taxon>
        <taxon>Agaricomycetidae</taxon>
        <taxon>Agaricales</taxon>
        <taxon>Agaricineae</taxon>
        <taxon>Psathyrellaceae</taxon>
        <taxon>Coprinopsis</taxon>
    </lineage>
</organism>
<evidence type="ECO:0000256" key="4">
    <source>
        <dbReference type="ARBA" id="ARBA00023002"/>
    </source>
</evidence>
<evidence type="ECO:0000313" key="7">
    <source>
        <dbReference type="EMBL" id="TFK27424.1"/>
    </source>
</evidence>
<protein>
    <submittedName>
        <fullName evidence="7">Oxidoreductase</fullName>
    </submittedName>
</protein>
<dbReference type="OrthoDB" id="1663137at2759"/>
<dbReference type="InterPro" id="IPR001155">
    <property type="entry name" value="OxRdtase_FMN_N"/>
</dbReference>
<dbReference type="GO" id="GO:0016491">
    <property type="term" value="F:oxidoreductase activity"/>
    <property type="evidence" value="ECO:0007669"/>
    <property type="project" value="UniProtKB-KW"/>
</dbReference>
<dbReference type="Proteomes" id="UP000307440">
    <property type="component" value="Unassembled WGS sequence"/>
</dbReference>
<dbReference type="GO" id="GO:0010181">
    <property type="term" value="F:FMN binding"/>
    <property type="evidence" value="ECO:0007669"/>
    <property type="project" value="InterPro"/>
</dbReference>
<accession>A0A5C3L352</accession>
<evidence type="ECO:0000313" key="8">
    <source>
        <dbReference type="Proteomes" id="UP000307440"/>
    </source>
</evidence>
<keyword evidence="5" id="KW-0472">Membrane</keyword>
<evidence type="ECO:0000256" key="2">
    <source>
        <dbReference type="ARBA" id="ARBA00022630"/>
    </source>
</evidence>
<dbReference type="STRING" id="230819.A0A5C3L352"/>
<sequence>MRPQQLQTNSVWTPITLPCGRTVRNRLAKVALYEHLAVFNGGPPNDYHFALYSEWGRHDWGMIFTGNVQVSSDHLTFGRDITVPDEITDEALAPYKQLAVLMQGSGVSAEQPSRALAIAQLSHTGRQSLNFLGGRGLQPPLGVSPVRVGADVASPGLFSEGLYRVLFSVPKEMSLDDIEHVISRFVHGARVAHLSGFDGVEIHAAHGYLLAQFISPKSNHRKDEFSLEHGDDLRVLRTVVSRIREAVPADFVLGIKLNVADYSGTQSLSDKETRVLSHIRAIAQWGGVDFIEMSGGDYESPGRQAFFSRMSQKCMEVLEEMPRTISSPPLPLVMLTGGLRTPALIDSALSNKHAQLVGIGRPAVVCPNLPTVLREMGDDSSKWPNTLFAPEPSLSRPKLFELPGFNRVWNSLPRISLIGAGVNVSWYEVSLRYLAEKVWDPKKTYPDYSVGAFGGLIYMWTFTVTKPATKSQRPESSALYLSLQSIFFLAVFSFAGSYLFGQR</sequence>
<dbReference type="Pfam" id="PF00724">
    <property type="entry name" value="Oxidored_FMN"/>
    <property type="match status" value="1"/>
</dbReference>
<keyword evidence="4" id="KW-0560">Oxidoreductase</keyword>
<dbReference type="AlphaFoldDB" id="A0A5C3L352"/>
<keyword evidence="8" id="KW-1185">Reference proteome</keyword>
<dbReference type="PANTHER" id="PTHR43656:SF2">
    <property type="entry name" value="BINDING OXIDOREDUCTASE, PUTATIVE (AFU_ORTHOLOGUE AFUA_2G08260)-RELATED"/>
    <property type="match status" value="1"/>
</dbReference>
<keyword evidence="3" id="KW-0288">FMN</keyword>
<evidence type="ECO:0000256" key="3">
    <source>
        <dbReference type="ARBA" id="ARBA00022643"/>
    </source>
</evidence>